<reference evidence="3" key="3">
    <citation type="submission" date="2025-04" db="UniProtKB">
        <authorList>
            <consortium name="RefSeq"/>
        </authorList>
    </citation>
    <scope>IDENTIFICATION</scope>
    <source>
        <strain evidence="3">CBS 781.70</strain>
    </source>
</reference>
<protein>
    <submittedName>
        <fullName evidence="1 3">Uncharacterized protein</fullName>
    </submittedName>
</protein>
<evidence type="ECO:0000313" key="3">
    <source>
        <dbReference type="RefSeq" id="XP_033533344.1"/>
    </source>
</evidence>
<evidence type="ECO:0000313" key="1">
    <source>
        <dbReference type="EMBL" id="KAF1811713.1"/>
    </source>
</evidence>
<dbReference type="OrthoDB" id="3244603at2759"/>
<proteinExistence type="predicted"/>
<gene>
    <name evidence="1 3" type="ORF">P152DRAFT_459177</name>
</gene>
<evidence type="ECO:0000313" key="2">
    <source>
        <dbReference type="Proteomes" id="UP000504638"/>
    </source>
</evidence>
<dbReference type="AlphaFoldDB" id="A0A6G1G101"/>
<accession>A0A6G1G101</accession>
<reference evidence="1 3" key="1">
    <citation type="submission" date="2020-01" db="EMBL/GenBank/DDBJ databases">
        <authorList>
            <consortium name="DOE Joint Genome Institute"/>
            <person name="Haridas S."/>
            <person name="Albert R."/>
            <person name="Binder M."/>
            <person name="Bloem J."/>
            <person name="Labutti K."/>
            <person name="Salamov A."/>
            <person name="Andreopoulos B."/>
            <person name="Baker S.E."/>
            <person name="Barry K."/>
            <person name="Bills G."/>
            <person name="Bluhm B.H."/>
            <person name="Cannon C."/>
            <person name="Castanera R."/>
            <person name="Culley D.E."/>
            <person name="Daum C."/>
            <person name="Ezra D."/>
            <person name="Gonzalez J.B."/>
            <person name="Henrissat B."/>
            <person name="Kuo A."/>
            <person name="Liang C."/>
            <person name="Lipzen A."/>
            <person name="Lutzoni F."/>
            <person name="Magnuson J."/>
            <person name="Mondo S."/>
            <person name="Nolan M."/>
            <person name="Ohm R."/>
            <person name="Pangilinan J."/>
            <person name="Park H.-J."/>
            <person name="Ramirez L."/>
            <person name="Alfaro M."/>
            <person name="Sun H."/>
            <person name="Tritt A."/>
            <person name="Yoshinaga Y."/>
            <person name="Zwiers L.-H."/>
            <person name="Turgeon B.G."/>
            <person name="Goodwin S.B."/>
            <person name="Spatafora J.W."/>
            <person name="Crous P.W."/>
            <person name="Grigoriev I.V."/>
        </authorList>
    </citation>
    <scope>NUCLEOTIDE SEQUENCE</scope>
    <source>
        <strain evidence="1 3">CBS 781.70</strain>
    </source>
</reference>
<dbReference type="RefSeq" id="XP_033533344.1">
    <property type="nucleotide sequence ID" value="XM_033679623.1"/>
</dbReference>
<dbReference type="EMBL" id="ML975160">
    <property type="protein sequence ID" value="KAF1811713.1"/>
    <property type="molecule type" value="Genomic_DNA"/>
</dbReference>
<reference evidence="3" key="2">
    <citation type="submission" date="2020-04" db="EMBL/GenBank/DDBJ databases">
        <authorList>
            <consortium name="NCBI Genome Project"/>
        </authorList>
    </citation>
    <scope>NUCLEOTIDE SEQUENCE</scope>
    <source>
        <strain evidence="3">CBS 781.70</strain>
    </source>
</reference>
<dbReference type="Proteomes" id="UP000504638">
    <property type="component" value="Unplaced"/>
</dbReference>
<sequence>MKDVLEHPLAAEMDDYIEYKRLRKLSRDALHSRAVQQNGYRADEFPRPPRMSPLRTTSIELGNMSLRQKSAGSISTSELEVLPFQHIRPSRTRQQSAAKPHDLGLAALGMSWNPSFEQSKENVPKRTVHLLDETRSYFSGNFEYRGDVRTEREASELSRASRERILRKVMRRSLDGSLMESDSDLFDTPMTLESDIEESADVTASASPLFRMPDWNPRPHHPRMEMQKASVSLSDVVLHRDHGQTQRLARAIFDQVVKAKAGPEGVIRLLKALDVVYPDLESPEYPDMMVPCADEVDAGSIDEILNNLSQFRFLSESQARFERAVRDLKKLRDTQTLDSMRAALHLKQSTDESPRGTKAYAV</sequence>
<organism evidence="1">
    <name type="scientific">Eremomyces bilateralis CBS 781.70</name>
    <dbReference type="NCBI Taxonomy" id="1392243"/>
    <lineage>
        <taxon>Eukaryota</taxon>
        <taxon>Fungi</taxon>
        <taxon>Dikarya</taxon>
        <taxon>Ascomycota</taxon>
        <taxon>Pezizomycotina</taxon>
        <taxon>Dothideomycetes</taxon>
        <taxon>Dothideomycetes incertae sedis</taxon>
        <taxon>Eremomycetales</taxon>
        <taxon>Eremomycetaceae</taxon>
        <taxon>Eremomyces</taxon>
    </lineage>
</organism>
<name>A0A6G1G101_9PEZI</name>
<keyword evidence="2" id="KW-1185">Reference proteome</keyword>
<dbReference type="GeneID" id="54420193"/>